<dbReference type="InterPro" id="IPR036637">
    <property type="entry name" value="Phosphohistidine_dom_sf"/>
</dbReference>
<accession>A0AAW5N2K6</accession>
<organism evidence="2 3">
    <name type="scientific">Escherichia marmotae</name>
    <dbReference type="NCBI Taxonomy" id="1499973"/>
    <lineage>
        <taxon>Bacteria</taxon>
        <taxon>Pseudomonadati</taxon>
        <taxon>Pseudomonadota</taxon>
        <taxon>Gammaproteobacteria</taxon>
        <taxon>Enterobacterales</taxon>
        <taxon>Enterobacteriaceae</taxon>
        <taxon>Escherichia</taxon>
    </lineage>
</organism>
<proteinExistence type="predicted"/>
<dbReference type="Pfam" id="PF00391">
    <property type="entry name" value="PEP-utilizers"/>
    <property type="match status" value="1"/>
</dbReference>
<dbReference type="PANTHER" id="PTHR46244">
    <property type="entry name" value="PHOSPHOENOLPYRUVATE-PROTEIN PHOSPHOTRANSFERASE"/>
    <property type="match status" value="1"/>
</dbReference>
<sequence>PSQFLSLDLKNLAGMNLEKTGRTSHTLILARASMIPVLSGLSLDAIARYAGQPAVLDDQCGVLAINPDDAVSGYYQVAQT</sequence>
<dbReference type="InterPro" id="IPR050499">
    <property type="entry name" value="PEP-utilizing_PTS_enzyme"/>
</dbReference>
<comment type="caution">
    <text evidence="2">The sequence shown here is derived from an EMBL/GenBank/DDBJ whole genome shotgun (WGS) entry which is preliminary data.</text>
</comment>
<evidence type="ECO:0000259" key="1">
    <source>
        <dbReference type="Pfam" id="PF00391"/>
    </source>
</evidence>
<reference evidence="2" key="1">
    <citation type="submission" date="2022-07" db="EMBL/GenBank/DDBJ databases">
        <title>Diversity of ethanolamine utilization by human commensal Escherichia coli.</title>
        <authorList>
            <person name="Jubelin G."/>
        </authorList>
    </citation>
    <scope>NUCLEOTIDE SEQUENCE</scope>
    <source>
        <strain evidence="2">S1</strain>
    </source>
</reference>
<evidence type="ECO:0000313" key="3">
    <source>
        <dbReference type="Proteomes" id="UP001206878"/>
    </source>
</evidence>
<gene>
    <name evidence="2" type="ORF">NVV43_29670</name>
</gene>
<dbReference type="GO" id="GO:0016772">
    <property type="term" value="F:transferase activity, transferring phosphorus-containing groups"/>
    <property type="evidence" value="ECO:0007669"/>
    <property type="project" value="InterPro"/>
</dbReference>
<dbReference type="SUPFAM" id="SSF52009">
    <property type="entry name" value="Phosphohistidine domain"/>
    <property type="match status" value="1"/>
</dbReference>
<dbReference type="AlphaFoldDB" id="A0AAW5N2K6"/>
<feature type="non-terminal residue" evidence="2">
    <location>
        <position position="1"/>
    </location>
</feature>
<dbReference type="Gene3D" id="3.50.30.10">
    <property type="entry name" value="Phosphohistidine domain"/>
    <property type="match status" value="1"/>
</dbReference>
<dbReference type="EMBL" id="JANPXH010001504">
    <property type="protein sequence ID" value="MCR6679606.1"/>
    <property type="molecule type" value="Genomic_DNA"/>
</dbReference>
<feature type="non-terminal residue" evidence="2">
    <location>
        <position position="80"/>
    </location>
</feature>
<dbReference type="PANTHER" id="PTHR46244:SF4">
    <property type="entry name" value="MULTIPHOSPHORYL TRANSFER PROTEIN 1-RELATED"/>
    <property type="match status" value="1"/>
</dbReference>
<protein>
    <submittedName>
        <fullName evidence="2">PEP-utilizing enzyme</fullName>
    </submittedName>
</protein>
<dbReference type="InterPro" id="IPR008279">
    <property type="entry name" value="PEP-util_enz_mobile_dom"/>
</dbReference>
<dbReference type="Proteomes" id="UP001206878">
    <property type="component" value="Unassembled WGS sequence"/>
</dbReference>
<feature type="domain" description="PEP-utilising enzyme mobile" evidence="1">
    <location>
        <begin position="5"/>
        <end position="57"/>
    </location>
</feature>
<evidence type="ECO:0000313" key="2">
    <source>
        <dbReference type="EMBL" id="MCR6679606.1"/>
    </source>
</evidence>
<name>A0AAW5N2K6_9ESCH</name>